<keyword evidence="5" id="KW-0067">ATP-binding</keyword>
<evidence type="ECO:0000256" key="2">
    <source>
        <dbReference type="ARBA" id="ARBA00022679"/>
    </source>
</evidence>
<evidence type="ECO:0000256" key="1">
    <source>
        <dbReference type="ARBA" id="ARBA00013061"/>
    </source>
</evidence>
<dbReference type="GO" id="GO:0004618">
    <property type="term" value="F:phosphoglycerate kinase activity"/>
    <property type="evidence" value="ECO:0007669"/>
    <property type="project" value="UniProtKB-EC"/>
</dbReference>
<evidence type="ECO:0000313" key="7">
    <source>
        <dbReference type="EMBL" id="OGD54843.1"/>
    </source>
</evidence>
<dbReference type="PRINTS" id="PR00477">
    <property type="entry name" value="PHGLYCKINASE"/>
</dbReference>
<dbReference type="InterPro" id="IPR036043">
    <property type="entry name" value="Phosphoglycerate_kinase_sf"/>
</dbReference>
<dbReference type="InterPro" id="IPR001576">
    <property type="entry name" value="Phosphoglycerate_kinase"/>
</dbReference>
<keyword evidence="3" id="KW-0547">Nucleotide-binding</keyword>
<dbReference type="EMBL" id="MEZJ01000003">
    <property type="protein sequence ID" value="OGD54843.1"/>
    <property type="molecule type" value="Genomic_DNA"/>
</dbReference>
<evidence type="ECO:0000256" key="3">
    <source>
        <dbReference type="ARBA" id="ARBA00022741"/>
    </source>
</evidence>
<dbReference type="GO" id="GO:0006096">
    <property type="term" value="P:glycolytic process"/>
    <property type="evidence" value="ECO:0007669"/>
    <property type="project" value="InterPro"/>
</dbReference>
<protein>
    <recommendedName>
        <fullName evidence="1 6">Phosphoglycerate kinase</fullName>
        <ecNumber evidence="1 6">2.7.2.3</ecNumber>
    </recommendedName>
</protein>
<dbReference type="SUPFAM" id="SSF53748">
    <property type="entry name" value="Phosphoglycerate kinase"/>
    <property type="match status" value="1"/>
</dbReference>
<comment type="catalytic activity">
    <reaction evidence="6">
        <text>(2R)-3-phosphoglycerate + ATP = (2R)-3-phospho-glyceroyl phosphate + ADP</text>
        <dbReference type="Rhea" id="RHEA:14801"/>
        <dbReference type="ChEBI" id="CHEBI:30616"/>
        <dbReference type="ChEBI" id="CHEBI:57604"/>
        <dbReference type="ChEBI" id="CHEBI:58272"/>
        <dbReference type="ChEBI" id="CHEBI:456216"/>
        <dbReference type="EC" id="2.7.2.3"/>
    </reaction>
</comment>
<organism evidence="7 8">
    <name type="scientific">Candidatus Beckwithbacteria bacterium RBG_13_35_6</name>
    <dbReference type="NCBI Taxonomy" id="1797456"/>
    <lineage>
        <taxon>Bacteria</taxon>
        <taxon>Candidatus Beckwithiibacteriota</taxon>
    </lineage>
</organism>
<dbReference type="AlphaFoldDB" id="A0A1F5DI89"/>
<keyword evidence="4 6" id="KW-0418">Kinase</keyword>
<evidence type="ECO:0000313" key="8">
    <source>
        <dbReference type="Proteomes" id="UP000178758"/>
    </source>
</evidence>
<evidence type="ECO:0000256" key="4">
    <source>
        <dbReference type="ARBA" id="ARBA00022777"/>
    </source>
</evidence>
<reference evidence="7 8" key="1">
    <citation type="journal article" date="2016" name="Nat. Commun.">
        <title>Thousands of microbial genomes shed light on interconnected biogeochemical processes in an aquifer system.</title>
        <authorList>
            <person name="Anantharaman K."/>
            <person name="Brown C.T."/>
            <person name="Hug L.A."/>
            <person name="Sharon I."/>
            <person name="Castelle C.J."/>
            <person name="Probst A.J."/>
            <person name="Thomas B.C."/>
            <person name="Singh A."/>
            <person name="Wilkins M.J."/>
            <person name="Karaoz U."/>
            <person name="Brodie E.L."/>
            <person name="Williams K.H."/>
            <person name="Hubbard S.S."/>
            <person name="Banfield J.F."/>
        </authorList>
    </citation>
    <scope>NUCLEOTIDE SEQUENCE [LARGE SCALE GENOMIC DNA]</scope>
</reference>
<keyword evidence="2 6" id="KW-0808">Transferase</keyword>
<comment type="caution">
    <text evidence="7">The sequence shown here is derived from an EMBL/GenBank/DDBJ whole genome shotgun (WGS) entry which is preliminary data.</text>
</comment>
<gene>
    <name evidence="7" type="ORF">A3J78_00815</name>
</gene>
<dbReference type="InterPro" id="IPR015824">
    <property type="entry name" value="Phosphoglycerate_kinase_N"/>
</dbReference>
<comment type="similarity">
    <text evidence="6">Belongs to the phosphoglycerate kinase family.</text>
</comment>
<feature type="non-terminal residue" evidence="7">
    <location>
        <position position="42"/>
    </location>
</feature>
<dbReference type="EC" id="2.7.2.3" evidence="1 6"/>
<dbReference type="Proteomes" id="UP000178758">
    <property type="component" value="Unassembled WGS sequence"/>
</dbReference>
<evidence type="ECO:0000256" key="5">
    <source>
        <dbReference type="ARBA" id="ARBA00022840"/>
    </source>
</evidence>
<name>A0A1F5DI89_9BACT</name>
<dbReference type="Gene3D" id="3.40.50.1260">
    <property type="entry name" value="Phosphoglycerate kinase, N-terminal domain"/>
    <property type="match status" value="2"/>
</dbReference>
<proteinExistence type="inferred from homology"/>
<feature type="non-terminal residue" evidence="7">
    <location>
        <position position="1"/>
    </location>
</feature>
<sequence>AGFYLESEIKTFDKLMKNPGQPLVLIVGGSKTYDKIMAVKNL</sequence>
<evidence type="ECO:0000256" key="6">
    <source>
        <dbReference type="RuleBase" id="RU000532"/>
    </source>
</evidence>
<dbReference type="GO" id="GO:0005524">
    <property type="term" value="F:ATP binding"/>
    <property type="evidence" value="ECO:0007669"/>
    <property type="project" value="UniProtKB-KW"/>
</dbReference>
<dbReference type="Pfam" id="PF00162">
    <property type="entry name" value="PGK"/>
    <property type="match status" value="1"/>
</dbReference>
<accession>A0A1F5DI89</accession>